<proteinExistence type="predicted"/>
<dbReference type="PANTHER" id="PTHR31033">
    <property type="entry name" value="PROTEIN, PUTATIVE-RELATED"/>
    <property type="match status" value="1"/>
</dbReference>
<evidence type="ECO:0000256" key="1">
    <source>
        <dbReference type="SAM" id="Phobius"/>
    </source>
</evidence>
<dbReference type="Proteomes" id="UP001140206">
    <property type="component" value="Chromosome 3"/>
</dbReference>
<gene>
    <name evidence="2" type="ORF">LUZ62_063800</name>
</gene>
<comment type="caution">
    <text evidence="2">The sequence shown here is derived from an EMBL/GenBank/DDBJ whole genome shotgun (WGS) entry which is preliminary data.</text>
</comment>
<name>A0AAV8EM03_9POAL</name>
<feature type="transmembrane region" description="Helical" evidence="1">
    <location>
        <begin position="249"/>
        <end position="266"/>
    </location>
</feature>
<dbReference type="AlphaFoldDB" id="A0AAV8EM03"/>
<keyword evidence="1" id="KW-1133">Transmembrane helix</keyword>
<dbReference type="GO" id="GO:0009507">
    <property type="term" value="C:chloroplast"/>
    <property type="evidence" value="ECO:0007669"/>
    <property type="project" value="TreeGrafter"/>
</dbReference>
<keyword evidence="1" id="KW-0812">Transmembrane</keyword>
<organism evidence="2 3">
    <name type="scientific">Rhynchospora pubera</name>
    <dbReference type="NCBI Taxonomy" id="906938"/>
    <lineage>
        <taxon>Eukaryota</taxon>
        <taxon>Viridiplantae</taxon>
        <taxon>Streptophyta</taxon>
        <taxon>Embryophyta</taxon>
        <taxon>Tracheophyta</taxon>
        <taxon>Spermatophyta</taxon>
        <taxon>Magnoliopsida</taxon>
        <taxon>Liliopsida</taxon>
        <taxon>Poales</taxon>
        <taxon>Cyperaceae</taxon>
        <taxon>Cyperoideae</taxon>
        <taxon>Rhynchosporeae</taxon>
        <taxon>Rhynchospora</taxon>
    </lineage>
</organism>
<protein>
    <submittedName>
        <fullName evidence="2">Zinc finger B-box protein</fullName>
    </submittedName>
</protein>
<feature type="transmembrane region" description="Helical" evidence="1">
    <location>
        <begin position="272"/>
        <end position="291"/>
    </location>
</feature>
<feature type="transmembrane region" description="Helical" evidence="1">
    <location>
        <begin position="225"/>
        <end position="242"/>
    </location>
</feature>
<evidence type="ECO:0000313" key="2">
    <source>
        <dbReference type="EMBL" id="KAJ4779543.1"/>
    </source>
</evidence>
<sequence length="390" mass="42948">MDSIFKLPFAQCSNDPVVQEGIDKCPFLRNINEPTVFSFSSATFPTPVRGAKGPIFEDEPNFDVAFRLFHGQNGVVPLAGRSFVFDESHVTENTKTSRQFDPLAAKAATISLSAFGPCGPFAFDSLSKKFNKKNKMPSSYKPFSQHGSDHPLHESLSNEWLETGQCPIAKSYRAVSGVVPLVTKFIQPPPGLKLRCPQAVVAMRAALSRTEFVKTLRPQPLPAKMLAIALLGMAANIPLGVWREHTAKFSLQWFAAVHAAVPFIAMLRKSVLMPKVAMAITLGASILGQTIGSRAERIRLKALEAKKANPVMVETIVAKHDGGNELDFQAGANGLKMPHKLRNCGEYVLLIFLLFPWGFNCVVLWFGVLVSWFSIGVCFQVNKLEFRPLF</sequence>
<feature type="transmembrane region" description="Helical" evidence="1">
    <location>
        <begin position="347"/>
        <end position="373"/>
    </location>
</feature>
<evidence type="ECO:0000313" key="3">
    <source>
        <dbReference type="Proteomes" id="UP001140206"/>
    </source>
</evidence>
<dbReference type="PANTHER" id="PTHR31033:SF34">
    <property type="entry name" value="EXPRESSED PROTEIN"/>
    <property type="match status" value="1"/>
</dbReference>
<keyword evidence="1" id="KW-0472">Membrane</keyword>
<keyword evidence="3" id="KW-1185">Reference proteome</keyword>
<accession>A0AAV8EM03</accession>
<dbReference type="EMBL" id="JAMFTS010000003">
    <property type="protein sequence ID" value="KAJ4779543.1"/>
    <property type="molecule type" value="Genomic_DNA"/>
</dbReference>
<reference evidence="2" key="1">
    <citation type="submission" date="2022-08" db="EMBL/GenBank/DDBJ databases">
        <authorList>
            <person name="Marques A."/>
        </authorList>
    </citation>
    <scope>NUCLEOTIDE SEQUENCE</scope>
    <source>
        <strain evidence="2">RhyPub2mFocal</strain>
        <tissue evidence="2">Leaves</tissue>
    </source>
</reference>